<dbReference type="Pfam" id="PF01872">
    <property type="entry name" value="RibD_C"/>
    <property type="match status" value="1"/>
</dbReference>
<dbReference type="AlphaFoldDB" id="A0A344TK81"/>
<dbReference type="Proteomes" id="UP000251993">
    <property type="component" value="Chromosome"/>
</dbReference>
<evidence type="ECO:0000259" key="1">
    <source>
        <dbReference type="Pfam" id="PF01872"/>
    </source>
</evidence>
<sequence>MRKIVLGLAVSLDGYIEGPNGEYDWCFTDQDYGLNEFFTRIDSIFVGRKTYEMALAEDGQESWLPKMREYIFSTTLTDADISPKKTLISGDIEARVKAIKNQKGKDIWLFGGAELTNTLMNLGLVDEIWLSIHPIILGAGKPLFSSLKERRWLTLTDSKVYESGLVSLKYDCKWDTVETA</sequence>
<dbReference type="PANTHER" id="PTHR38011:SF11">
    <property type="entry name" value="2,5-DIAMINO-6-RIBOSYLAMINO-4(3H)-PYRIMIDINONE 5'-PHOSPHATE REDUCTASE"/>
    <property type="match status" value="1"/>
</dbReference>
<reference evidence="2 3" key="1">
    <citation type="submission" date="2018-07" db="EMBL/GenBank/DDBJ databases">
        <title>Genome sequencing of Runella.</title>
        <authorList>
            <person name="Baek M.-G."/>
            <person name="Yi H."/>
        </authorList>
    </citation>
    <scope>NUCLEOTIDE SEQUENCE [LARGE SCALE GENOMIC DNA]</scope>
    <source>
        <strain evidence="2 3">HYN0085</strain>
    </source>
</reference>
<dbReference type="Gene3D" id="3.40.430.10">
    <property type="entry name" value="Dihydrofolate Reductase, subunit A"/>
    <property type="match status" value="1"/>
</dbReference>
<dbReference type="EMBL" id="CP030850">
    <property type="protein sequence ID" value="AXE19052.1"/>
    <property type="molecule type" value="Genomic_DNA"/>
</dbReference>
<feature type="domain" description="Bacterial bifunctional deaminase-reductase C-terminal" evidence="1">
    <location>
        <begin position="2"/>
        <end position="165"/>
    </location>
</feature>
<dbReference type="SUPFAM" id="SSF53597">
    <property type="entry name" value="Dihydrofolate reductase-like"/>
    <property type="match status" value="1"/>
</dbReference>
<dbReference type="PANTHER" id="PTHR38011">
    <property type="entry name" value="DIHYDROFOLATE REDUCTASE FAMILY PROTEIN (AFU_ORTHOLOGUE AFUA_8G06820)"/>
    <property type="match status" value="1"/>
</dbReference>
<dbReference type="InterPro" id="IPR002734">
    <property type="entry name" value="RibDG_C"/>
</dbReference>
<dbReference type="InterPro" id="IPR024072">
    <property type="entry name" value="DHFR-like_dom_sf"/>
</dbReference>
<protein>
    <submittedName>
        <fullName evidence="2">Dihydrofolate reductase</fullName>
    </submittedName>
</protein>
<dbReference type="GO" id="GO:0009231">
    <property type="term" value="P:riboflavin biosynthetic process"/>
    <property type="evidence" value="ECO:0007669"/>
    <property type="project" value="InterPro"/>
</dbReference>
<dbReference type="OrthoDB" id="195113at2"/>
<dbReference type="RefSeq" id="WP_114067832.1">
    <property type="nucleotide sequence ID" value="NZ_CP030850.1"/>
</dbReference>
<dbReference type="GO" id="GO:0008703">
    <property type="term" value="F:5-amino-6-(5-phosphoribosylamino)uracil reductase activity"/>
    <property type="evidence" value="ECO:0007669"/>
    <property type="project" value="InterPro"/>
</dbReference>
<organism evidence="2 3">
    <name type="scientific">Runella rosea</name>
    <dbReference type="NCBI Taxonomy" id="2259595"/>
    <lineage>
        <taxon>Bacteria</taxon>
        <taxon>Pseudomonadati</taxon>
        <taxon>Bacteroidota</taxon>
        <taxon>Cytophagia</taxon>
        <taxon>Cytophagales</taxon>
        <taxon>Spirosomataceae</taxon>
        <taxon>Runella</taxon>
    </lineage>
</organism>
<gene>
    <name evidence="2" type="ORF">DR864_15485</name>
</gene>
<keyword evidence="3" id="KW-1185">Reference proteome</keyword>
<evidence type="ECO:0000313" key="2">
    <source>
        <dbReference type="EMBL" id="AXE19052.1"/>
    </source>
</evidence>
<accession>A0A344TK81</accession>
<evidence type="ECO:0000313" key="3">
    <source>
        <dbReference type="Proteomes" id="UP000251993"/>
    </source>
</evidence>
<dbReference type="InterPro" id="IPR050765">
    <property type="entry name" value="Riboflavin_Biosynth_HTPR"/>
</dbReference>
<dbReference type="KEGG" id="run:DR864_15485"/>
<name>A0A344TK81_9BACT</name>
<proteinExistence type="predicted"/>